<dbReference type="SUPFAM" id="SSF48498">
    <property type="entry name" value="Tetracyclin repressor-like, C-terminal domain"/>
    <property type="match status" value="1"/>
</dbReference>
<evidence type="ECO:0000313" key="8">
    <source>
        <dbReference type="Proteomes" id="UP000440096"/>
    </source>
</evidence>
<organism evidence="7 8">
    <name type="scientific">Amycolatopsis pithecellobii</name>
    <dbReference type="NCBI Taxonomy" id="664692"/>
    <lineage>
        <taxon>Bacteria</taxon>
        <taxon>Bacillati</taxon>
        <taxon>Actinomycetota</taxon>
        <taxon>Actinomycetes</taxon>
        <taxon>Pseudonocardiales</taxon>
        <taxon>Pseudonocardiaceae</taxon>
        <taxon>Amycolatopsis</taxon>
    </lineage>
</organism>
<gene>
    <name evidence="7" type="ORF">GKO32_07710</name>
</gene>
<feature type="domain" description="HTH tetR-type" evidence="6">
    <location>
        <begin position="22"/>
        <end position="82"/>
    </location>
</feature>
<dbReference type="InterPro" id="IPR036271">
    <property type="entry name" value="Tet_transcr_reg_TetR-rel_C_sf"/>
</dbReference>
<dbReference type="InterPro" id="IPR001647">
    <property type="entry name" value="HTH_TetR"/>
</dbReference>
<sequence>MTREAAQTTAASSTDRRTRHRQERRDRLYRAAVELFVERGFDNTTMEDIAARADTARATVFNHFQRKTVFLDEWSRRRRERAMDAVRAEHLEDQSLQHVMSRYLAELARISEDTRDETVACMGAAIHSTNVFGNPALAQQFSDFVARAKDTGEIRPEIDAAQAGSLLASSYFATLSAWIADEPAPFDLERNLRASLDMILHGVLVG</sequence>
<dbReference type="RefSeq" id="WP_154756105.1">
    <property type="nucleotide sequence ID" value="NZ_WMBA01000008.1"/>
</dbReference>
<proteinExistence type="predicted"/>
<evidence type="ECO:0000256" key="3">
    <source>
        <dbReference type="ARBA" id="ARBA00023163"/>
    </source>
</evidence>
<evidence type="ECO:0000256" key="5">
    <source>
        <dbReference type="SAM" id="MobiDB-lite"/>
    </source>
</evidence>
<evidence type="ECO:0000259" key="6">
    <source>
        <dbReference type="PROSITE" id="PS50977"/>
    </source>
</evidence>
<feature type="compositionally biased region" description="Low complexity" evidence="5">
    <location>
        <begin position="1"/>
        <end position="13"/>
    </location>
</feature>
<feature type="region of interest" description="Disordered" evidence="5">
    <location>
        <begin position="1"/>
        <end position="23"/>
    </location>
</feature>
<dbReference type="InterPro" id="IPR009057">
    <property type="entry name" value="Homeodomain-like_sf"/>
</dbReference>
<comment type="caution">
    <text evidence="7">The sequence shown here is derived from an EMBL/GenBank/DDBJ whole genome shotgun (WGS) entry which is preliminary data.</text>
</comment>
<dbReference type="PROSITE" id="PS50977">
    <property type="entry name" value="HTH_TETR_2"/>
    <property type="match status" value="1"/>
</dbReference>
<dbReference type="OrthoDB" id="268339at2"/>
<evidence type="ECO:0000256" key="1">
    <source>
        <dbReference type="ARBA" id="ARBA00023015"/>
    </source>
</evidence>
<dbReference type="SUPFAM" id="SSF46689">
    <property type="entry name" value="Homeodomain-like"/>
    <property type="match status" value="1"/>
</dbReference>
<keyword evidence="8" id="KW-1185">Reference proteome</keyword>
<dbReference type="GO" id="GO:0003700">
    <property type="term" value="F:DNA-binding transcription factor activity"/>
    <property type="evidence" value="ECO:0007669"/>
    <property type="project" value="TreeGrafter"/>
</dbReference>
<evidence type="ECO:0000256" key="2">
    <source>
        <dbReference type="ARBA" id="ARBA00023125"/>
    </source>
</evidence>
<dbReference type="PANTHER" id="PTHR30055">
    <property type="entry name" value="HTH-TYPE TRANSCRIPTIONAL REGULATOR RUTR"/>
    <property type="match status" value="1"/>
</dbReference>
<keyword evidence="2 4" id="KW-0238">DNA-binding</keyword>
<dbReference type="AlphaFoldDB" id="A0A6N7YLQ7"/>
<dbReference type="Pfam" id="PF00440">
    <property type="entry name" value="TetR_N"/>
    <property type="match status" value="1"/>
</dbReference>
<evidence type="ECO:0000313" key="7">
    <source>
        <dbReference type="EMBL" id="MTD53865.1"/>
    </source>
</evidence>
<dbReference type="EMBL" id="WMBA01000008">
    <property type="protein sequence ID" value="MTD53865.1"/>
    <property type="molecule type" value="Genomic_DNA"/>
</dbReference>
<name>A0A6N7YLQ7_9PSEU</name>
<dbReference type="InterPro" id="IPR050109">
    <property type="entry name" value="HTH-type_TetR-like_transc_reg"/>
</dbReference>
<dbReference type="Proteomes" id="UP000440096">
    <property type="component" value="Unassembled WGS sequence"/>
</dbReference>
<evidence type="ECO:0000256" key="4">
    <source>
        <dbReference type="PROSITE-ProRule" id="PRU00335"/>
    </source>
</evidence>
<dbReference type="PANTHER" id="PTHR30055:SF234">
    <property type="entry name" value="HTH-TYPE TRANSCRIPTIONAL REGULATOR BETI"/>
    <property type="match status" value="1"/>
</dbReference>
<reference evidence="7 8" key="1">
    <citation type="submission" date="2019-11" db="EMBL/GenBank/DDBJ databases">
        <title>Draft genome of Amycolatopsis RM579.</title>
        <authorList>
            <person name="Duangmal K."/>
            <person name="Mingma R."/>
        </authorList>
    </citation>
    <scope>NUCLEOTIDE SEQUENCE [LARGE SCALE GENOMIC DNA]</scope>
    <source>
        <strain evidence="7 8">RM579</strain>
    </source>
</reference>
<dbReference type="GO" id="GO:0000976">
    <property type="term" value="F:transcription cis-regulatory region binding"/>
    <property type="evidence" value="ECO:0007669"/>
    <property type="project" value="TreeGrafter"/>
</dbReference>
<dbReference type="PRINTS" id="PR00455">
    <property type="entry name" value="HTHTETR"/>
</dbReference>
<protein>
    <submittedName>
        <fullName evidence="7">TetR family transcriptional regulator</fullName>
    </submittedName>
</protein>
<keyword evidence="1" id="KW-0805">Transcription regulation</keyword>
<keyword evidence="3" id="KW-0804">Transcription</keyword>
<accession>A0A6N7YLQ7</accession>
<feature type="DNA-binding region" description="H-T-H motif" evidence="4">
    <location>
        <begin position="45"/>
        <end position="64"/>
    </location>
</feature>
<dbReference type="Gene3D" id="1.10.357.10">
    <property type="entry name" value="Tetracycline Repressor, domain 2"/>
    <property type="match status" value="1"/>
</dbReference>